<dbReference type="InterPro" id="IPR011538">
    <property type="entry name" value="Nuo51_FMN-bd"/>
</dbReference>
<feature type="non-terminal residue" evidence="6">
    <location>
        <position position="1"/>
    </location>
</feature>
<name>X1M0B5_9ZZZZ</name>
<comment type="caution">
    <text evidence="6">The sequence shown here is derived from an EMBL/GenBank/DDBJ whole genome shotgun (WGS) entry which is preliminary data.</text>
</comment>
<evidence type="ECO:0000256" key="2">
    <source>
        <dbReference type="ARBA" id="ARBA00022723"/>
    </source>
</evidence>
<protein>
    <recommendedName>
        <fullName evidence="5">NADH-ubiquinone oxidoreductase 51kDa subunit FMN-binding domain-containing protein</fullName>
    </recommendedName>
</protein>
<dbReference type="SUPFAM" id="SSF142984">
    <property type="entry name" value="Nqo1 middle domain-like"/>
    <property type="match status" value="1"/>
</dbReference>
<dbReference type="Pfam" id="PF01512">
    <property type="entry name" value="Complex1_51K"/>
    <property type="match status" value="1"/>
</dbReference>
<dbReference type="EMBL" id="BARV01022876">
    <property type="protein sequence ID" value="GAI24997.1"/>
    <property type="molecule type" value="Genomic_DNA"/>
</dbReference>
<dbReference type="PANTHER" id="PTHR43578:SF3">
    <property type="entry name" value="NADH-QUINONE OXIDOREDUCTASE SUBUNIT F"/>
    <property type="match status" value="1"/>
</dbReference>
<dbReference type="GO" id="GO:0051539">
    <property type="term" value="F:4 iron, 4 sulfur cluster binding"/>
    <property type="evidence" value="ECO:0007669"/>
    <property type="project" value="UniProtKB-KW"/>
</dbReference>
<evidence type="ECO:0000313" key="6">
    <source>
        <dbReference type="EMBL" id="GAI24997.1"/>
    </source>
</evidence>
<keyword evidence="1" id="KW-0004">4Fe-4S</keyword>
<dbReference type="GO" id="GO:0046872">
    <property type="term" value="F:metal ion binding"/>
    <property type="evidence" value="ECO:0007669"/>
    <property type="project" value="UniProtKB-KW"/>
</dbReference>
<keyword evidence="4" id="KW-0411">Iron-sulfur</keyword>
<proteinExistence type="predicted"/>
<evidence type="ECO:0000259" key="5">
    <source>
        <dbReference type="Pfam" id="PF01512"/>
    </source>
</evidence>
<sequence length="269" mass="28653">LGDEKFVVCNGDEGDPGAYMDRTVLEGNPYAVIEGMAIGAYAIGNVRQGYAYVRAEYPLAIETLGHAIDQSREYGLLGKGILGTEFEFDLDIFPGAGAFVCGEETALLFSLQGMRGNPRQRPPFPANKGLFEKPTTLNNVETWANIPGILLKGADWFSSVGTETAKGAKTFCLVGKVNNIGLIEVPMGISVGEVIFDIGGGIPNGKKFKSLQIGGPSGGCLSVEHLNVPIDYEHMTGLGAIMGSGGLIVIDEDNCMVDMAKFFLQFTKD</sequence>
<evidence type="ECO:0000256" key="1">
    <source>
        <dbReference type="ARBA" id="ARBA00022485"/>
    </source>
</evidence>
<dbReference type="Gene3D" id="3.10.20.600">
    <property type="match status" value="1"/>
</dbReference>
<organism evidence="6">
    <name type="scientific">marine sediment metagenome</name>
    <dbReference type="NCBI Taxonomy" id="412755"/>
    <lineage>
        <taxon>unclassified sequences</taxon>
        <taxon>metagenomes</taxon>
        <taxon>ecological metagenomes</taxon>
    </lineage>
</organism>
<reference evidence="6" key="1">
    <citation type="journal article" date="2014" name="Front. Microbiol.">
        <title>High frequency of phylogenetically diverse reductive dehalogenase-homologous genes in deep subseafloor sedimentary metagenomes.</title>
        <authorList>
            <person name="Kawai M."/>
            <person name="Futagami T."/>
            <person name="Toyoda A."/>
            <person name="Takaki Y."/>
            <person name="Nishi S."/>
            <person name="Hori S."/>
            <person name="Arai W."/>
            <person name="Tsubouchi T."/>
            <person name="Morono Y."/>
            <person name="Uchiyama I."/>
            <person name="Ito T."/>
            <person name="Fujiyama A."/>
            <person name="Inagaki F."/>
            <person name="Takami H."/>
        </authorList>
    </citation>
    <scope>NUCLEOTIDE SEQUENCE</scope>
    <source>
        <strain evidence="6">Expedition CK06-06</strain>
    </source>
</reference>
<evidence type="ECO:0000256" key="3">
    <source>
        <dbReference type="ARBA" id="ARBA00023004"/>
    </source>
</evidence>
<dbReference type="SUPFAM" id="SSF142019">
    <property type="entry name" value="Nqo1 FMN-binding domain-like"/>
    <property type="match status" value="1"/>
</dbReference>
<gene>
    <name evidence="6" type="ORF">S06H3_37626</name>
</gene>
<evidence type="ECO:0000256" key="4">
    <source>
        <dbReference type="ARBA" id="ARBA00023014"/>
    </source>
</evidence>
<dbReference type="Gene3D" id="3.40.50.11540">
    <property type="entry name" value="NADH-ubiquinone oxidoreductase 51kDa subunit"/>
    <property type="match status" value="1"/>
</dbReference>
<dbReference type="PANTHER" id="PTHR43578">
    <property type="entry name" value="NADH-QUINONE OXIDOREDUCTASE SUBUNIT F"/>
    <property type="match status" value="1"/>
</dbReference>
<dbReference type="InterPro" id="IPR037225">
    <property type="entry name" value="Nuo51_FMN-bd_sf"/>
</dbReference>
<keyword evidence="3" id="KW-0408">Iron</keyword>
<dbReference type="AlphaFoldDB" id="X1M0B5"/>
<accession>X1M0B5</accession>
<feature type="non-terminal residue" evidence="6">
    <location>
        <position position="269"/>
    </location>
</feature>
<feature type="domain" description="NADH-ubiquinone oxidoreductase 51kDa subunit FMN-binding" evidence="5">
    <location>
        <begin position="4"/>
        <end position="147"/>
    </location>
</feature>
<keyword evidence="2" id="KW-0479">Metal-binding</keyword>